<dbReference type="InterPro" id="IPR013106">
    <property type="entry name" value="Ig_V-set"/>
</dbReference>
<dbReference type="InterPro" id="IPR036179">
    <property type="entry name" value="Ig-like_dom_sf"/>
</dbReference>
<dbReference type="PANTHER" id="PTHR11860">
    <property type="entry name" value="POLYMERIC-IMMUNOGLOBULIN RECEPTOR"/>
    <property type="match status" value="1"/>
</dbReference>
<sequence length="171" mass="19153">MYTLILLNVQFDALFPVMSFVLAAELTEGVIIKVDGFEGRNVSFQCSHTLAWKNHNTTISNKKYKIEDKGNTFSVTISDLKEDDSGTYWCGIERVGLDTYNQVTLTVLGETGSQIVFSLSRAEAKLTYFTFCYLYTTYNIFRDGGVYWSNSWCGDASAGCGPSDFLQTSKQ</sequence>
<evidence type="ECO:0000256" key="2">
    <source>
        <dbReference type="ARBA" id="ARBA00022692"/>
    </source>
</evidence>
<reference evidence="6" key="1">
    <citation type="submission" date="2025-08" db="UniProtKB">
        <authorList>
            <consortium name="Ensembl"/>
        </authorList>
    </citation>
    <scope>IDENTIFICATION</scope>
</reference>
<comment type="subcellular location">
    <subcellularLocation>
        <location evidence="1">Membrane</location>
    </subcellularLocation>
</comment>
<feature type="signal peptide" evidence="4">
    <location>
        <begin position="1"/>
        <end position="23"/>
    </location>
</feature>
<evidence type="ECO:0000313" key="7">
    <source>
        <dbReference type="Proteomes" id="UP000472276"/>
    </source>
</evidence>
<dbReference type="Gene3D" id="2.60.40.10">
    <property type="entry name" value="Immunoglobulins"/>
    <property type="match status" value="1"/>
</dbReference>
<evidence type="ECO:0000256" key="3">
    <source>
        <dbReference type="ARBA" id="ARBA00023136"/>
    </source>
</evidence>
<keyword evidence="2" id="KW-0812">Transmembrane</keyword>
<keyword evidence="7" id="KW-1185">Reference proteome</keyword>
<dbReference type="InterPro" id="IPR013783">
    <property type="entry name" value="Ig-like_fold"/>
</dbReference>
<protein>
    <recommendedName>
        <fullName evidence="5">Immunoglobulin domain-containing protein</fullName>
    </recommendedName>
</protein>
<dbReference type="SMART" id="SM00409">
    <property type="entry name" value="IG"/>
    <property type="match status" value="1"/>
</dbReference>
<feature type="chain" id="PRO_5044213838" description="Immunoglobulin domain-containing protein" evidence="4">
    <location>
        <begin position="24"/>
        <end position="171"/>
    </location>
</feature>
<evidence type="ECO:0000256" key="1">
    <source>
        <dbReference type="ARBA" id="ARBA00004370"/>
    </source>
</evidence>
<proteinExistence type="predicted"/>
<keyword evidence="3" id="KW-0472">Membrane</keyword>
<reference evidence="6" key="2">
    <citation type="submission" date="2025-09" db="UniProtKB">
        <authorList>
            <consortium name="Ensembl"/>
        </authorList>
    </citation>
    <scope>IDENTIFICATION</scope>
</reference>
<dbReference type="GO" id="GO:0005886">
    <property type="term" value="C:plasma membrane"/>
    <property type="evidence" value="ECO:0007669"/>
    <property type="project" value="TreeGrafter"/>
</dbReference>
<dbReference type="Ensembl" id="ENSOABT00000028830.2">
    <property type="protein sequence ID" value="ENSOABP00000028047.2"/>
    <property type="gene ID" value="ENSOABG00000013141.2"/>
</dbReference>
<keyword evidence="4" id="KW-0732">Signal</keyword>
<name>A0A668TQE0_OREAU</name>
<dbReference type="PANTHER" id="PTHR11860:SF118">
    <property type="entry name" value="CMRF35-LIKE MOLECULE 3-RELATED"/>
    <property type="match status" value="1"/>
</dbReference>
<dbReference type="SUPFAM" id="SSF48726">
    <property type="entry name" value="Immunoglobulin"/>
    <property type="match status" value="1"/>
</dbReference>
<organism evidence="6 7">
    <name type="scientific">Oreochromis aureus</name>
    <name type="common">Israeli tilapia</name>
    <name type="synonym">Chromis aureus</name>
    <dbReference type="NCBI Taxonomy" id="47969"/>
    <lineage>
        <taxon>Eukaryota</taxon>
        <taxon>Metazoa</taxon>
        <taxon>Chordata</taxon>
        <taxon>Craniata</taxon>
        <taxon>Vertebrata</taxon>
        <taxon>Euteleostomi</taxon>
        <taxon>Actinopterygii</taxon>
        <taxon>Neopterygii</taxon>
        <taxon>Teleostei</taxon>
        <taxon>Neoteleostei</taxon>
        <taxon>Acanthomorphata</taxon>
        <taxon>Ovalentaria</taxon>
        <taxon>Cichlomorphae</taxon>
        <taxon>Cichliformes</taxon>
        <taxon>Cichlidae</taxon>
        <taxon>African cichlids</taxon>
        <taxon>Pseudocrenilabrinae</taxon>
        <taxon>Oreochromini</taxon>
        <taxon>Oreochromis</taxon>
    </lineage>
</organism>
<dbReference type="InterPro" id="IPR050671">
    <property type="entry name" value="CD300_family_receptors"/>
</dbReference>
<evidence type="ECO:0000313" key="6">
    <source>
        <dbReference type="Ensembl" id="ENSOABP00000028047.2"/>
    </source>
</evidence>
<dbReference type="GO" id="GO:0004888">
    <property type="term" value="F:transmembrane signaling receptor activity"/>
    <property type="evidence" value="ECO:0007669"/>
    <property type="project" value="TreeGrafter"/>
</dbReference>
<evidence type="ECO:0000259" key="5">
    <source>
        <dbReference type="SMART" id="SM00409"/>
    </source>
</evidence>
<evidence type="ECO:0000256" key="4">
    <source>
        <dbReference type="SAM" id="SignalP"/>
    </source>
</evidence>
<dbReference type="AlphaFoldDB" id="A0A668TQE0"/>
<accession>A0A668TQE0</accession>
<dbReference type="InterPro" id="IPR003599">
    <property type="entry name" value="Ig_sub"/>
</dbReference>
<dbReference type="Pfam" id="PF07686">
    <property type="entry name" value="V-set"/>
    <property type="match status" value="1"/>
</dbReference>
<dbReference type="Proteomes" id="UP000472276">
    <property type="component" value="Unassembled WGS sequence"/>
</dbReference>
<feature type="domain" description="Immunoglobulin" evidence="5">
    <location>
        <begin position="31"/>
        <end position="108"/>
    </location>
</feature>